<proteinExistence type="predicted"/>
<organism evidence="1 2">
    <name type="scientific">Lates japonicus</name>
    <name type="common">Japanese lates</name>
    <dbReference type="NCBI Taxonomy" id="270547"/>
    <lineage>
        <taxon>Eukaryota</taxon>
        <taxon>Metazoa</taxon>
        <taxon>Chordata</taxon>
        <taxon>Craniata</taxon>
        <taxon>Vertebrata</taxon>
        <taxon>Euteleostomi</taxon>
        <taxon>Actinopterygii</taxon>
        <taxon>Neopterygii</taxon>
        <taxon>Teleostei</taxon>
        <taxon>Neoteleostei</taxon>
        <taxon>Acanthomorphata</taxon>
        <taxon>Carangaria</taxon>
        <taxon>Carangaria incertae sedis</taxon>
        <taxon>Centropomidae</taxon>
        <taxon>Lates</taxon>
    </lineage>
</organism>
<keyword evidence="2" id="KW-1185">Reference proteome</keyword>
<sequence length="140" mass="15912">SEIPKEPSNKEDEQQKTPSVVKSVRQLTLERIWCLGWTQNSGESSADLFRENEEVLNKCKEESVLMVDQAGGATYQTSRCMLRRNWTRPRRDSPGTHMALLTLRAALNACTKEGTDEGELLERAVLQKNQEIEDAIKIHI</sequence>
<dbReference type="Proteomes" id="UP001279410">
    <property type="component" value="Unassembled WGS sequence"/>
</dbReference>
<reference evidence="1" key="1">
    <citation type="submission" date="2022-08" db="EMBL/GenBank/DDBJ databases">
        <title>Genome sequencing of akame (Lates japonicus).</title>
        <authorList>
            <person name="Hashiguchi Y."/>
            <person name="Takahashi H."/>
        </authorList>
    </citation>
    <scope>NUCLEOTIDE SEQUENCE</scope>
    <source>
        <strain evidence="1">Kochi</strain>
    </source>
</reference>
<accession>A0AAD3RME0</accession>
<protein>
    <submittedName>
        <fullName evidence="1">Transforming acidic coiled-coil-containing protein 1 isoform X1</fullName>
    </submittedName>
</protein>
<evidence type="ECO:0000313" key="1">
    <source>
        <dbReference type="EMBL" id="GLD73847.1"/>
    </source>
</evidence>
<feature type="non-terminal residue" evidence="1">
    <location>
        <position position="140"/>
    </location>
</feature>
<dbReference type="EMBL" id="BRZM01001845">
    <property type="protein sequence ID" value="GLD73847.1"/>
    <property type="molecule type" value="Genomic_DNA"/>
</dbReference>
<gene>
    <name evidence="1" type="ORF">AKAME5_002517300</name>
</gene>
<evidence type="ECO:0000313" key="2">
    <source>
        <dbReference type="Proteomes" id="UP001279410"/>
    </source>
</evidence>
<comment type="caution">
    <text evidence="1">The sequence shown here is derived from an EMBL/GenBank/DDBJ whole genome shotgun (WGS) entry which is preliminary data.</text>
</comment>
<dbReference type="AlphaFoldDB" id="A0AAD3RME0"/>
<name>A0AAD3RME0_LATJO</name>